<evidence type="ECO:0000313" key="2">
    <source>
        <dbReference type="EMBL" id="RUQ75197.1"/>
    </source>
</evidence>
<feature type="compositionally biased region" description="Basic and acidic residues" evidence="1">
    <location>
        <begin position="347"/>
        <end position="364"/>
    </location>
</feature>
<dbReference type="Proteomes" id="UP000280346">
    <property type="component" value="Unassembled WGS sequence"/>
</dbReference>
<dbReference type="Gene3D" id="3.40.50.300">
    <property type="entry name" value="P-loop containing nucleotide triphosphate hydrolases"/>
    <property type="match status" value="1"/>
</dbReference>
<comment type="caution">
    <text evidence="2">The sequence shown here is derived from an EMBL/GenBank/DDBJ whole genome shotgun (WGS) entry which is preliminary data.</text>
</comment>
<protein>
    <recommendedName>
        <fullName evidence="4">Sulfotransferase family protein</fullName>
    </recommendedName>
</protein>
<dbReference type="AlphaFoldDB" id="A0A3S0XDT9"/>
<evidence type="ECO:0000313" key="3">
    <source>
        <dbReference type="Proteomes" id="UP000280346"/>
    </source>
</evidence>
<evidence type="ECO:0000256" key="1">
    <source>
        <dbReference type="SAM" id="MobiDB-lite"/>
    </source>
</evidence>
<dbReference type="SUPFAM" id="SSF52540">
    <property type="entry name" value="P-loop containing nucleoside triphosphate hydrolases"/>
    <property type="match status" value="1"/>
</dbReference>
<proteinExistence type="predicted"/>
<evidence type="ECO:0008006" key="4">
    <source>
        <dbReference type="Google" id="ProtNLM"/>
    </source>
</evidence>
<sequence length="424" mass="46984">MSNLPDNPMVPWPDGTLVGTASGGSRRVLPLVVGMHRSGTSMTAGCLHRLGMDMVDDAVGEHETNRGGHYERMDFLAIHDRLLADLGSRWDSLTPLPAGWWRGPPAMVARREIKARLRHALPDGGRRLWGIKDPRLMRLLPLWLDVCVDLDLEPRILLVTRDPDAVARSLARRNAMDRDDALALWMVHHMEFIRSVGELPWLRIDHRDWLEDPRTQIHRLIGHYGISDGLYDGSIAAVDEFIHAEWTDSRTAPRTAPSPAHSLYERLAALADSGAPAPVACPPDLRVSARDFHAFAQTFKSALTRAERLPEVEADARAMAETLSRRDIEMADLAAELAAARTLPVPQDRRHADARPTPEMAEPGRDGRLALEKLVAGLIAERDRAETVRSALMAELAAARSLATSLRTCLMALETEPPAERQDG</sequence>
<reference evidence="2 3" key="1">
    <citation type="submission" date="2018-12" db="EMBL/GenBank/DDBJ databases">
        <authorList>
            <person name="Yang Y."/>
        </authorList>
    </citation>
    <scope>NUCLEOTIDE SEQUENCE [LARGE SCALE GENOMIC DNA]</scope>
    <source>
        <strain evidence="2 3">GSF71</strain>
    </source>
</reference>
<keyword evidence="3" id="KW-1185">Reference proteome</keyword>
<gene>
    <name evidence="2" type="ORF">EJ913_04945</name>
</gene>
<organism evidence="2 3">
    <name type="scientific">Azospirillum doebereinerae</name>
    <dbReference type="NCBI Taxonomy" id="92933"/>
    <lineage>
        <taxon>Bacteria</taxon>
        <taxon>Pseudomonadati</taxon>
        <taxon>Pseudomonadota</taxon>
        <taxon>Alphaproteobacteria</taxon>
        <taxon>Rhodospirillales</taxon>
        <taxon>Azospirillaceae</taxon>
        <taxon>Azospirillum</taxon>
    </lineage>
</organism>
<dbReference type="RefSeq" id="WP_126995345.1">
    <property type="nucleotide sequence ID" value="NZ_JBNPXW010000002.1"/>
</dbReference>
<dbReference type="OrthoDB" id="9816424at2"/>
<name>A0A3S0XDT9_9PROT</name>
<feature type="region of interest" description="Disordered" evidence="1">
    <location>
        <begin position="345"/>
        <end position="364"/>
    </location>
</feature>
<accession>A0A3S0XDT9</accession>
<dbReference type="EMBL" id="RZIJ01000002">
    <property type="protein sequence ID" value="RUQ75197.1"/>
    <property type="molecule type" value="Genomic_DNA"/>
</dbReference>
<dbReference type="InterPro" id="IPR027417">
    <property type="entry name" value="P-loop_NTPase"/>
</dbReference>